<dbReference type="Pfam" id="PF00001">
    <property type="entry name" value="7tm_1"/>
    <property type="match status" value="1"/>
</dbReference>
<dbReference type="GO" id="GO:0004993">
    <property type="term" value="F:G protein-coupled serotonin receptor activity"/>
    <property type="evidence" value="ECO:0007669"/>
    <property type="project" value="UniProtKB-ARBA"/>
</dbReference>
<evidence type="ECO:0000256" key="8">
    <source>
        <dbReference type="ARBA" id="ARBA00023157"/>
    </source>
</evidence>
<feature type="transmembrane region" description="Helical" evidence="12">
    <location>
        <begin position="32"/>
        <end position="49"/>
    </location>
</feature>
<evidence type="ECO:0000313" key="15">
    <source>
        <dbReference type="Proteomes" id="UP000288716"/>
    </source>
</evidence>
<comment type="subcellular location">
    <subcellularLocation>
        <location evidence="1">Cell membrane</location>
        <topology evidence="1">Multi-pass membrane protein</topology>
    </subcellularLocation>
</comment>
<evidence type="ECO:0000256" key="4">
    <source>
        <dbReference type="ARBA" id="ARBA00022692"/>
    </source>
</evidence>
<keyword evidence="4 11" id="KW-0812">Transmembrane</keyword>
<dbReference type="GO" id="GO:0071880">
    <property type="term" value="P:adenylate cyclase-activating adrenergic receptor signaling pathway"/>
    <property type="evidence" value="ECO:0007669"/>
    <property type="project" value="TreeGrafter"/>
</dbReference>
<dbReference type="PANTHER" id="PTHR24248:SF199">
    <property type="entry name" value="IP13425P-RELATED"/>
    <property type="match status" value="1"/>
</dbReference>
<evidence type="ECO:0000256" key="12">
    <source>
        <dbReference type="SAM" id="Phobius"/>
    </source>
</evidence>
<feature type="transmembrane region" description="Helical" evidence="12">
    <location>
        <begin position="265"/>
        <end position="283"/>
    </location>
</feature>
<dbReference type="InterPro" id="IPR017452">
    <property type="entry name" value="GPCR_Rhodpsn_7TM"/>
</dbReference>
<evidence type="ECO:0000256" key="7">
    <source>
        <dbReference type="ARBA" id="ARBA00023136"/>
    </source>
</evidence>
<keyword evidence="9 11" id="KW-0675">Receptor</keyword>
<evidence type="ECO:0000256" key="1">
    <source>
        <dbReference type="ARBA" id="ARBA00004651"/>
    </source>
</evidence>
<comment type="similarity">
    <text evidence="2 11">Belongs to the G-protein coupled receptor 1 family.</text>
</comment>
<comment type="caution">
    <text evidence="14">The sequence shown here is derived from an EMBL/GenBank/DDBJ whole genome shotgun (WGS) entry which is preliminary data.</text>
</comment>
<protein>
    <submittedName>
        <fullName evidence="14">G-protein coupled receptor-like protein</fullName>
    </submittedName>
</protein>
<dbReference type="SUPFAM" id="SSF81321">
    <property type="entry name" value="Family A G protein-coupled receptor-like"/>
    <property type="match status" value="1"/>
</dbReference>
<dbReference type="VEuPathDB" id="VectorBase:LDEU007097"/>
<dbReference type="PROSITE" id="PS50262">
    <property type="entry name" value="G_PROTEIN_RECEP_F1_2"/>
    <property type="match status" value="1"/>
</dbReference>
<feature type="transmembrane region" description="Helical" evidence="12">
    <location>
        <begin position="187"/>
        <end position="208"/>
    </location>
</feature>
<gene>
    <name evidence="14" type="ORF">B4U80_00935</name>
</gene>
<evidence type="ECO:0000256" key="3">
    <source>
        <dbReference type="ARBA" id="ARBA00022475"/>
    </source>
</evidence>
<dbReference type="InterPro" id="IPR000276">
    <property type="entry name" value="GPCR_Rhodpsn"/>
</dbReference>
<evidence type="ECO:0000256" key="5">
    <source>
        <dbReference type="ARBA" id="ARBA00022989"/>
    </source>
</evidence>
<keyword evidence="10 11" id="KW-0807">Transducer</keyword>
<sequence>MMIFDNQSESHINGIEDYDIADSQRLTLFKKPIYSLLFLICVEVIIVAKNKAFGNKSTTNYFIYSLAVSDLIVGVMVMPTGIICFITDDWIFGQLWCEIWQTFDLFSCTASILNLCAISLDRYWAISEPLNYTIKMKKTYVTLLILSIWVVSAFVTLPPMIWNRILQQNSCDPHSCECHSLAVHPPYVIFLTTTTFFIPLVLMSFVNYRTYRIAVKQIYAIYSENSPKKTSVPLRHITSVEKQKASKKRSRSLQIIQKQFKVTKTLGIVMGCFVVCWMPYFLVYSLDSFCKPCIKNSNTVIPITLWLGWLNSGMNPIIYTCLSKKFRKSAALLLMCKSQQTPLAITN</sequence>
<keyword evidence="5 12" id="KW-1133">Transmembrane helix</keyword>
<dbReference type="AlphaFoldDB" id="A0A443SBM3"/>
<organism evidence="14 15">
    <name type="scientific">Leptotrombidium deliense</name>
    <dbReference type="NCBI Taxonomy" id="299467"/>
    <lineage>
        <taxon>Eukaryota</taxon>
        <taxon>Metazoa</taxon>
        <taxon>Ecdysozoa</taxon>
        <taxon>Arthropoda</taxon>
        <taxon>Chelicerata</taxon>
        <taxon>Arachnida</taxon>
        <taxon>Acari</taxon>
        <taxon>Acariformes</taxon>
        <taxon>Trombidiformes</taxon>
        <taxon>Prostigmata</taxon>
        <taxon>Anystina</taxon>
        <taxon>Parasitengona</taxon>
        <taxon>Trombiculoidea</taxon>
        <taxon>Trombiculidae</taxon>
        <taxon>Leptotrombidium</taxon>
    </lineage>
</organism>
<evidence type="ECO:0000256" key="2">
    <source>
        <dbReference type="ARBA" id="ARBA00010663"/>
    </source>
</evidence>
<dbReference type="Proteomes" id="UP000288716">
    <property type="component" value="Unassembled WGS sequence"/>
</dbReference>
<name>A0A443SBM3_9ACAR</name>
<dbReference type="STRING" id="299467.A0A443SBM3"/>
<evidence type="ECO:0000256" key="9">
    <source>
        <dbReference type="ARBA" id="ARBA00023170"/>
    </source>
</evidence>
<feature type="transmembrane region" description="Helical" evidence="12">
    <location>
        <begin position="99"/>
        <end position="120"/>
    </location>
</feature>
<feature type="domain" description="G-protein coupled receptors family 1 profile" evidence="13">
    <location>
        <begin position="39"/>
        <end position="319"/>
    </location>
</feature>
<feature type="transmembrane region" description="Helical" evidence="12">
    <location>
        <begin position="61"/>
        <end position="87"/>
    </location>
</feature>
<keyword evidence="8" id="KW-1015">Disulfide bond</keyword>
<dbReference type="GO" id="GO:0005886">
    <property type="term" value="C:plasma membrane"/>
    <property type="evidence" value="ECO:0007669"/>
    <property type="project" value="UniProtKB-SubCell"/>
</dbReference>
<keyword evidence="7 12" id="KW-0472">Membrane</keyword>
<feature type="transmembrane region" description="Helical" evidence="12">
    <location>
        <begin position="303"/>
        <end position="322"/>
    </location>
</feature>
<dbReference type="PRINTS" id="PR00237">
    <property type="entry name" value="GPCRRHODOPSN"/>
</dbReference>
<feature type="transmembrane region" description="Helical" evidence="12">
    <location>
        <begin position="140"/>
        <end position="162"/>
    </location>
</feature>
<evidence type="ECO:0000256" key="10">
    <source>
        <dbReference type="ARBA" id="ARBA00023224"/>
    </source>
</evidence>
<evidence type="ECO:0000259" key="13">
    <source>
        <dbReference type="PROSITE" id="PS50262"/>
    </source>
</evidence>
<evidence type="ECO:0000313" key="14">
    <source>
        <dbReference type="EMBL" id="RWS24943.1"/>
    </source>
</evidence>
<accession>A0A443SBM3</accession>
<keyword evidence="6 11" id="KW-0297">G-protein coupled receptor</keyword>
<dbReference type="Gene3D" id="1.20.1070.10">
    <property type="entry name" value="Rhodopsin 7-helix transmembrane proteins"/>
    <property type="match status" value="1"/>
</dbReference>
<keyword evidence="3" id="KW-1003">Cell membrane</keyword>
<dbReference type="OrthoDB" id="5957871at2759"/>
<proteinExistence type="inferred from homology"/>
<dbReference type="EMBL" id="NCKV01004236">
    <property type="protein sequence ID" value="RWS24943.1"/>
    <property type="molecule type" value="Genomic_DNA"/>
</dbReference>
<dbReference type="PANTHER" id="PTHR24248">
    <property type="entry name" value="ADRENERGIC RECEPTOR-RELATED G-PROTEIN COUPLED RECEPTOR"/>
    <property type="match status" value="1"/>
</dbReference>
<reference evidence="14 15" key="1">
    <citation type="journal article" date="2018" name="Gigascience">
        <title>Genomes of trombidid mites reveal novel predicted allergens and laterally-transferred genes associated with secondary metabolism.</title>
        <authorList>
            <person name="Dong X."/>
            <person name="Chaisiri K."/>
            <person name="Xia D."/>
            <person name="Armstrong S.D."/>
            <person name="Fang Y."/>
            <person name="Donnelly M.J."/>
            <person name="Kadowaki T."/>
            <person name="McGarry J.W."/>
            <person name="Darby A.C."/>
            <person name="Makepeace B.L."/>
        </authorList>
    </citation>
    <scope>NUCLEOTIDE SEQUENCE [LARGE SCALE GENOMIC DNA]</scope>
    <source>
        <strain evidence="14">UoL-UT</strain>
    </source>
</reference>
<dbReference type="PROSITE" id="PS00237">
    <property type="entry name" value="G_PROTEIN_RECEP_F1_1"/>
    <property type="match status" value="1"/>
</dbReference>
<keyword evidence="15" id="KW-1185">Reference proteome</keyword>
<evidence type="ECO:0000256" key="11">
    <source>
        <dbReference type="RuleBase" id="RU000688"/>
    </source>
</evidence>
<dbReference type="GO" id="GO:0043410">
    <property type="term" value="P:positive regulation of MAPK cascade"/>
    <property type="evidence" value="ECO:0007669"/>
    <property type="project" value="TreeGrafter"/>
</dbReference>
<evidence type="ECO:0000256" key="6">
    <source>
        <dbReference type="ARBA" id="ARBA00023040"/>
    </source>
</evidence>